<accession>A0A0A2LCY9</accession>
<feature type="transmembrane region" description="Helical" evidence="1">
    <location>
        <begin position="88"/>
        <end position="109"/>
    </location>
</feature>
<dbReference type="HOGENOM" id="CLU_038717_0_0_1"/>
<keyword evidence="1" id="KW-1133">Transmembrane helix</keyword>
<reference evidence="2 3" key="1">
    <citation type="journal article" date="2015" name="Mol. Plant Microbe Interact.">
        <title>Genome, transcriptome, and functional analyses of Penicillium expansum provide new insights into secondary metabolism and pathogenicity.</title>
        <authorList>
            <person name="Ballester A.R."/>
            <person name="Marcet-Houben M."/>
            <person name="Levin E."/>
            <person name="Sela N."/>
            <person name="Selma-Lazaro C."/>
            <person name="Carmona L."/>
            <person name="Wisniewski M."/>
            <person name="Droby S."/>
            <person name="Gonzalez-Candelas L."/>
            <person name="Gabaldon T."/>
        </authorList>
    </citation>
    <scope>NUCLEOTIDE SEQUENCE [LARGE SCALE GENOMIC DNA]</scope>
    <source>
        <strain evidence="2 3">PHI-1</strain>
    </source>
</reference>
<dbReference type="PhylomeDB" id="A0A0A2LCY9"/>
<organism evidence="2 3">
    <name type="scientific">Penicillium italicum</name>
    <name type="common">Blue mold</name>
    <dbReference type="NCBI Taxonomy" id="40296"/>
    <lineage>
        <taxon>Eukaryota</taxon>
        <taxon>Fungi</taxon>
        <taxon>Dikarya</taxon>
        <taxon>Ascomycota</taxon>
        <taxon>Pezizomycotina</taxon>
        <taxon>Eurotiomycetes</taxon>
        <taxon>Eurotiomycetidae</taxon>
        <taxon>Eurotiales</taxon>
        <taxon>Aspergillaceae</taxon>
        <taxon>Penicillium</taxon>
    </lineage>
</organism>
<dbReference type="STRING" id="40296.A0A0A2LCY9"/>
<dbReference type="AlphaFoldDB" id="A0A0A2LCY9"/>
<keyword evidence="1" id="KW-0812">Transmembrane</keyword>
<sequence>MAIPRRAILKPTLYMLGLLGTYHTWGRTIADGTLVHLLGALHGGKEYILPGTDSPLRTSITGIYWPIDYLLDILIVFFWEAVDGSHPATSAIGIYFLAQYFSILTGIYVDSLRLGQSRAITPVRTMLWLLLFQLTATACTGSFWALWHITASPLIGENVSLPELQRRSMAASWPLLLVFPSLAVGYVLPAVAMALPSPTIVSNDFQQLALVAWNVFPFNVFLVHQALRVIFPSSPATSISASAHRKAIRILSVVSMLVSFTVHVVLSSISLTTLLFPSLWAPGFISDFLPAALVIPPVSFTRGTTVGDGVRSFLLWDQVFGYMVAILIAWLQLHTVLVARGKRLGWVKSVVWIVGGAAIAGPGSVCLAINWTRDEFLLNSEDIQRAGQKKPSFVQRTGQGCQVEIKGDSPRAA</sequence>
<keyword evidence="1" id="KW-0472">Membrane</keyword>
<feature type="transmembrane region" description="Helical" evidence="1">
    <location>
        <begin position="278"/>
        <end position="299"/>
    </location>
</feature>
<name>A0A0A2LCY9_PENIT</name>
<feature type="transmembrane region" description="Helical" evidence="1">
    <location>
        <begin position="319"/>
        <end position="338"/>
    </location>
</feature>
<keyword evidence="3" id="KW-1185">Reference proteome</keyword>
<feature type="transmembrane region" description="Helical" evidence="1">
    <location>
        <begin position="247"/>
        <end position="266"/>
    </location>
</feature>
<dbReference type="Proteomes" id="UP000030104">
    <property type="component" value="Unassembled WGS sequence"/>
</dbReference>
<dbReference type="OrthoDB" id="72269at2759"/>
<dbReference type="EMBL" id="JQGA01000217">
    <property type="protein sequence ID" value="KGO77078.1"/>
    <property type="molecule type" value="Genomic_DNA"/>
</dbReference>
<feature type="transmembrane region" description="Helical" evidence="1">
    <location>
        <begin position="350"/>
        <end position="371"/>
    </location>
</feature>
<feature type="transmembrane region" description="Helical" evidence="1">
    <location>
        <begin position="63"/>
        <end position="82"/>
    </location>
</feature>
<evidence type="ECO:0000256" key="1">
    <source>
        <dbReference type="SAM" id="Phobius"/>
    </source>
</evidence>
<feature type="transmembrane region" description="Helical" evidence="1">
    <location>
        <begin position="129"/>
        <end position="150"/>
    </location>
</feature>
<proteinExistence type="predicted"/>
<comment type="caution">
    <text evidence="2">The sequence shown here is derived from an EMBL/GenBank/DDBJ whole genome shotgun (WGS) entry which is preliminary data.</text>
</comment>
<gene>
    <name evidence="2" type="ORF">PITC_006860</name>
</gene>
<feature type="transmembrane region" description="Helical" evidence="1">
    <location>
        <begin position="208"/>
        <end position="227"/>
    </location>
</feature>
<dbReference type="OMA" id="HNFLIYD"/>
<evidence type="ECO:0000313" key="3">
    <source>
        <dbReference type="Proteomes" id="UP000030104"/>
    </source>
</evidence>
<evidence type="ECO:0000313" key="2">
    <source>
        <dbReference type="EMBL" id="KGO77078.1"/>
    </source>
</evidence>
<feature type="transmembrane region" description="Helical" evidence="1">
    <location>
        <begin position="170"/>
        <end position="196"/>
    </location>
</feature>
<protein>
    <submittedName>
        <fullName evidence="2">Uncharacterized protein</fullName>
    </submittedName>
</protein>